<evidence type="ECO:0000256" key="8">
    <source>
        <dbReference type="ARBA" id="ARBA00023136"/>
    </source>
</evidence>
<dbReference type="PANTHER" id="PTHR24223:SF456">
    <property type="entry name" value="MULTIDRUG RESISTANCE-ASSOCIATED PROTEIN LETHAL(2)03659"/>
    <property type="match status" value="1"/>
</dbReference>
<dbReference type="InterPro" id="IPR036640">
    <property type="entry name" value="ABC1_TM_sf"/>
</dbReference>
<dbReference type="STRING" id="151549.A0A4C1SYU2"/>
<evidence type="ECO:0000313" key="11">
    <source>
        <dbReference type="EMBL" id="GBP07369.1"/>
    </source>
</evidence>
<dbReference type="SUPFAM" id="SSF90123">
    <property type="entry name" value="ABC transporter transmembrane region"/>
    <property type="match status" value="1"/>
</dbReference>
<evidence type="ECO:0000256" key="2">
    <source>
        <dbReference type="ARBA" id="ARBA00009726"/>
    </source>
</evidence>
<dbReference type="InterPro" id="IPR011527">
    <property type="entry name" value="ABC1_TM_dom"/>
</dbReference>
<evidence type="ECO:0000256" key="3">
    <source>
        <dbReference type="ARBA" id="ARBA00022448"/>
    </source>
</evidence>
<name>A0A4C1SYU2_EUMVA</name>
<keyword evidence="4 9" id="KW-0812">Transmembrane</keyword>
<feature type="domain" description="ABC transmembrane type-1" evidence="10">
    <location>
        <begin position="1"/>
        <end position="114"/>
    </location>
</feature>
<comment type="similarity">
    <text evidence="2">Belongs to the ABC transporter superfamily. ABCC family. Conjugate transporter (TC 3.A.1.208) subfamily.</text>
</comment>
<dbReference type="GO" id="GO:0005524">
    <property type="term" value="F:ATP binding"/>
    <property type="evidence" value="ECO:0007669"/>
    <property type="project" value="UniProtKB-KW"/>
</dbReference>
<evidence type="ECO:0000256" key="7">
    <source>
        <dbReference type="ARBA" id="ARBA00022989"/>
    </source>
</evidence>
<keyword evidence="5" id="KW-0547">Nucleotide-binding</keyword>
<evidence type="ECO:0000313" key="12">
    <source>
        <dbReference type="Proteomes" id="UP000299102"/>
    </source>
</evidence>
<organism evidence="11 12">
    <name type="scientific">Eumeta variegata</name>
    <name type="common">Bagworm moth</name>
    <name type="synonym">Eumeta japonica</name>
    <dbReference type="NCBI Taxonomy" id="151549"/>
    <lineage>
        <taxon>Eukaryota</taxon>
        <taxon>Metazoa</taxon>
        <taxon>Ecdysozoa</taxon>
        <taxon>Arthropoda</taxon>
        <taxon>Hexapoda</taxon>
        <taxon>Insecta</taxon>
        <taxon>Pterygota</taxon>
        <taxon>Neoptera</taxon>
        <taxon>Endopterygota</taxon>
        <taxon>Lepidoptera</taxon>
        <taxon>Glossata</taxon>
        <taxon>Ditrysia</taxon>
        <taxon>Tineoidea</taxon>
        <taxon>Psychidae</taxon>
        <taxon>Oiketicinae</taxon>
        <taxon>Eumeta</taxon>
    </lineage>
</organism>
<dbReference type="Gene3D" id="1.20.1560.10">
    <property type="entry name" value="ABC transporter type 1, transmembrane domain"/>
    <property type="match status" value="1"/>
</dbReference>
<gene>
    <name evidence="11" type="primary">l(2)03659</name>
    <name evidence="11" type="ORF">EVAR_71488_1</name>
</gene>
<comment type="caution">
    <text evidence="11">The sequence shown here is derived from an EMBL/GenBank/DDBJ whole genome shotgun (WGS) entry which is preliminary data.</text>
</comment>
<evidence type="ECO:0000256" key="4">
    <source>
        <dbReference type="ARBA" id="ARBA00022692"/>
    </source>
</evidence>
<protein>
    <submittedName>
        <fullName evidence="11">Probable multidrug resistance-associated protein lethal(2)03659</fullName>
    </submittedName>
</protein>
<evidence type="ECO:0000256" key="9">
    <source>
        <dbReference type="SAM" id="Phobius"/>
    </source>
</evidence>
<dbReference type="OrthoDB" id="6500128at2759"/>
<dbReference type="Pfam" id="PF00664">
    <property type="entry name" value="ABC_membrane"/>
    <property type="match status" value="1"/>
</dbReference>
<dbReference type="InterPro" id="IPR050173">
    <property type="entry name" value="ABC_transporter_C-like"/>
</dbReference>
<sequence length="124" mass="13698">MNRFSKDMGAVDELLPKAFLDAAQQLLVMAGAVILASTVNPMFLAVVAVLACIFYFLRKVYLKSSKNIKRFEGITRSPVFTHLGATLAGLPTIRASQAQNVIQDEFDKLLASLRLCRPNLSRLK</sequence>
<feature type="transmembrane region" description="Helical" evidence="9">
    <location>
        <begin position="26"/>
        <end position="57"/>
    </location>
</feature>
<evidence type="ECO:0000259" key="10">
    <source>
        <dbReference type="PROSITE" id="PS50929"/>
    </source>
</evidence>
<accession>A0A4C1SYU2</accession>
<comment type="subcellular location">
    <subcellularLocation>
        <location evidence="1">Membrane</location>
        <topology evidence="1">Multi-pass membrane protein</topology>
    </subcellularLocation>
</comment>
<reference evidence="11 12" key="1">
    <citation type="journal article" date="2019" name="Commun. Biol.">
        <title>The bagworm genome reveals a unique fibroin gene that provides high tensile strength.</title>
        <authorList>
            <person name="Kono N."/>
            <person name="Nakamura H."/>
            <person name="Ohtoshi R."/>
            <person name="Tomita M."/>
            <person name="Numata K."/>
            <person name="Arakawa K."/>
        </authorList>
    </citation>
    <scope>NUCLEOTIDE SEQUENCE [LARGE SCALE GENOMIC DNA]</scope>
</reference>
<dbReference type="Proteomes" id="UP000299102">
    <property type="component" value="Unassembled WGS sequence"/>
</dbReference>
<dbReference type="PANTHER" id="PTHR24223">
    <property type="entry name" value="ATP-BINDING CASSETTE SUB-FAMILY C"/>
    <property type="match status" value="1"/>
</dbReference>
<dbReference type="EMBL" id="BGZK01004173">
    <property type="protein sequence ID" value="GBP07369.1"/>
    <property type="molecule type" value="Genomic_DNA"/>
</dbReference>
<evidence type="ECO:0000256" key="1">
    <source>
        <dbReference type="ARBA" id="ARBA00004141"/>
    </source>
</evidence>
<dbReference type="GO" id="GO:0016020">
    <property type="term" value="C:membrane"/>
    <property type="evidence" value="ECO:0007669"/>
    <property type="project" value="UniProtKB-SubCell"/>
</dbReference>
<dbReference type="AlphaFoldDB" id="A0A4C1SYU2"/>
<keyword evidence="7 9" id="KW-1133">Transmembrane helix</keyword>
<keyword evidence="6" id="KW-0067">ATP-binding</keyword>
<proteinExistence type="inferred from homology"/>
<evidence type="ECO:0000256" key="5">
    <source>
        <dbReference type="ARBA" id="ARBA00022741"/>
    </source>
</evidence>
<evidence type="ECO:0000256" key="6">
    <source>
        <dbReference type="ARBA" id="ARBA00022840"/>
    </source>
</evidence>
<dbReference type="GO" id="GO:0140359">
    <property type="term" value="F:ABC-type transporter activity"/>
    <property type="evidence" value="ECO:0007669"/>
    <property type="project" value="InterPro"/>
</dbReference>
<keyword evidence="3" id="KW-0813">Transport</keyword>
<dbReference type="PROSITE" id="PS50929">
    <property type="entry name" value="ABC_TM1F"/>
    <property type="match status" value="1"/>
</dbReference>
<keyword evidence="12" id="KW-1185">Reference proteome</keyword>
<keyword evidence="8 9" id="KW-0472">Membrane</keyword>